<keyword evidence="2" id="KW-0732">Signal</keyword>
<dbReference type="EMBL" id="BTRK01000004">
    <property type="protein sequence ID" value="GMR45201.1"/>
    <property type="molecule type" value="Genomic_DNA"/>
</dbReference>
<evidence type="ECO:0000256" key="2">
    <source>
        <dbReference type="SAM" id="SignalP"/>
    </source>
</evidence>
<name>A0AAN5CIT3_9BILA</name>
<feature type="chain" id="PRO_5042929401" evidence="2">
    <location>
        <begin position="19"/>
        <end position="487"/>
    </location>
</feature>
<organism evidence="3 4">
    <name type="scientific">Pristionchus mayeri</name>
    <dbReference type="NCBI Taxonomy" id="1317129"/>
    <lineage>
        <taxon>Eukaryota</taxon>
        <taxon>Metazoa</taxon>
        <taxon>Ecdysozoa</taxon>
        <taxon>Nematoda</taxon>
        <taxon>Chromadorea</taxon>
        <taxon>Rhabditida</taxon>
        <taxon>Rhabditina</taxon>
        <taxon>Diplogasteromorpha</taxon>
        <taxon>Diplogasteroidea</taxon>
        <taxon>Neodiplogasteridae</taxon>
        <taxon>Pristionchus</taxon>
    </lineage>
</organism>
<evidence type="ECO:0000313" key="4">
    <source>
        <dbReference type="Proteomes" id="UP001328107"/>
    </source>
</evidence>
<feature type="compositionally biased region" description="Low complexity" evidence="1">
    <location>
        <begin position="221"/>
        <end position="275"/>
    </location>
</feature>
<dbReference type="Proteomes" id="UP001328107">
    <property type="component" value="Unassembled WGS sequence"/>
</dbReference>
<feature type="compositionally biased region" description="Low complexity" evidence="1">
    <location>
        <begin position="146"/>
        <end position="162"/>
    </location>
</feature>
<feature type="region of interest" description="Disordered" evidence="1">
    <location>
        <begin position="146"/>
        <end position="197"/>
    </location>
</feature>
<proteinExistence type="predicted"/>
<feature type="compositionally biased region" description="Polar residues" evidence="1">
    <location>
        <begin position="163"/>
        <end position="185"/>
    </location>
</feature>
<keyword evidence="4" id="KW-1185">Reference proteome</keyword>
<evidence type="ECO:0000313" key="3">
    <source>
        <dbReference type="EMBL" id="GMR45201.1"/>
    </source>
</evidence>
<reference evidence="4" key="1">
    <citation type="submission" date="2022-10" db="EMBL/GenBank/DDBJ databases">
        <title>Genome assembly of Pristionchus species.</title>
        <authorList>
            <person name="Yoshida K."/>
            <person name="Sommer R.J."/>
        </authorList>
    </citation>
    <scope>NUCLEOTIDE SEQUENCE [LARGE SCALE GENOMIC DNA]</scope>
    <source>
        <strain evidence="4">RS5460</strain>
    </source>
</reference>
<feature type="compositionally biased region" description="Low complexity" evidence="1">
    <location>
        <begin position="186"/>
        <end position="197"/>
    </location>
</feature>
<sequence>MHHLLLHLLPLLLHALQSAPRHASMPLLHLLLLLPYLPSQLALSNALQSAPRHASMPLLRPLLHLLLLLPYLPSQLALSNVRQLLAVPACPRPPCLPQPVRFVEPCPGCAPDPFATLLPSVQTTSNAEQLPAGSLLTPQLLRDQQQLQQQARQAQQLQQQQQYTNTPQRNSSSFYGTTQQPRQQFTQSNQQYGQTNQQQLFRDSSITLTQNPIAAPNLQATSQQQFGQSNQQQLFRDSSLSQQQQPLYSQQQQQRDPSGQVVYSRSQLSSQQQQLAGTPLMRDQVMVQAQNGQLQSATRMIGMRDPSQPQQQLQQTTINQGQLLRDSSASASSTYAPIRALNPPAPIRVCANPPCSPSDNPFFDMVVLNNRRRAPSKAYSRFPSTTTTTTPSPSFHQLTVFPIPFHAPSVRPALLLPVSLLHSLSPPPNPHRLRGSPERSLLRLICTSECKRSSDEKGQLSRYHLPQTLPQVAENFRSSHLALPQPC</sequence>
<accession>A0AAN5CIT3</accession>
<protein>
    <submittedName>
        <fullName evidence="3">Uncharacterized protein</fullName>
    </submittedName>
</protein>
<comment type="caution">
    <text evidence="3">The sequence shown here is derived from an EMBL/GenBank/DDBJ whole genome shotgun (WGS) entry which is preliminary data.</text>
</comment>
<dbReference type="AlphaFoldDB" id="A0AAN5CIT3"/>
<feature type="region of interest" description="Disordered" evidence="1">
    <location>
        <begin position="221"/>
        <end position="276"/>
    </location>
</feature>
<evidence type="ECO:0000256" key="1">
    <source>
        <dbReference type="SAM" id="MobiDB-lite"/>
    </source>
</evidence>
<gene>
    <name evidence="3" type="ORF">PMAYCL1PPCAC_15396</name>
</gene>
<feature type="signal peptide" evidence="2">
    <location>
        <begin position="1"/>
        <end position="18"/>
    </location>
</feature>